<sequence length="227" mass="24584">MGQGVIGLANHISTDHAVQRAVSPGNKVIGAQRFGTTNIVILTFEHADIPRNVLIFGEANHVQRYRKTVPTCSDSDKVSHRTDVCPNPTTLSSQCPTCGNTDVDLANHDCLACCLLCNGPQITGARECPKRYRSRVDTHPDQHHRHVGTHESKHSRTKTGPTHDHNDAAPTLATQLEGLIVLHPDLNIDPSLGTNNGPDHGPVQDANGLYSEKPPRKLGAAVRVHAR</sequence>
<evidence type="ECO:0000313" key="3">
    <source>
        <dbReference type="Proteomes" id="UP000821866"/>
    </source>
</evidence>
<dbReference type="AlphaFoldDB" id="A0A9J6F8B8"/>
<dbReference type="Proteomes" id="UP000821866">
    <property type="component" value="Chromosome 1"/>
</dbReference>
<accession>A0A9J6F8B8</accession>
<evidence type="ECO:0000256" key="1">
    <source>
        <dbReference type="SAM" id="MobiDB-lite"/>
    </source>
</evidence>
<evidence type="ECO:0000313" key="2">
    <source>
        <dbReference type="EMBL" id="KAH8042061.1"/>
    </source>
</evidence>
<gene>
    <name evidence="2" type="ORF">HPB51_020235</name>
</gene>
<protein>
    <submittedName>
        <fullName evidence="2">Uncharacterized protein</fullName>
    </submittedName>
</protein>
<feature type="region of interest" description="Disordered" evidence="1">
    <location>
        <begin position="190"/>
        <end position="227"/>
    </location>
</feature>
<feature type="region of interest" description="Disordered" evidence="1">
    <location>
        <begin position="136"/>
        <end position="167"/>
    </location>
</feature>
<organism evidence="2 3">
    <name type="scientific">Rhipicephalus microplus</name>
    <name type="common">Cattle tick</name>
    <name type="synonym">Boophilus microplus</name>
    <dbReference type="NCBI Taxonomy" id="6941"/>
    <lineage>
        <taxon>Eukaryota</taxon>
        <taxon>Metazoa</taxon>
        <taxon>Ecdysozoa</taxon>
        <taxon>Arthropoda</taxon>
        <taxon>Chelicerata</taxon>
        <taxon>Arachnida</taxon>
        <taxon>Acari</taxon>
        <taxon>Parasitiformes</taxon>
        <taxon>Ixodida</taxon>
        <taxon>Ixodoidea</taxon>
        <taxon>Ixodidae</taxon>
        <taxon>Rhipicephalinae</taxon>
        <taxon>Rhipicephalus</taxon>
        <taxon>Boophilus</taxon>
    </lineage>
</organism>
<keyword evidence="3" id="KW-1185">Reference proteome</keyword>
<comment type="caution">
    <text evidence="2">The sequence shown here is derived from an EMBL/GenBank/DDBJ whole genome shotgun (WGS) entry which is preliminary data.</text>
</comment>
<proteinExistence type="predicted"/>
<name>A0A9J6F8B8_RHIMP</name>
<reference evidence="2" key="2">
    <citation type="submission" date="2021-09" db="EMBL/GenBank/DDBJ databases">
        <authorList>
            <person name="Jia N."/>
            <person name="Wang J."/>
            <person name="Shi W."/>
            <person name="Du L."/>
            <person name="Sun Y."/>
            <person name="Zhan W."/>
            <person name="Jiang J."/>
            <person name="Wang Q."/>
            <person name="Zhang B."/>
            <person name="Ji P."/>
            <person name="Sakyi L.B."/>
            <person name="Cui X."/>
            <person name="Yuan T."/>
            <person name="Jiang B."/>
            <person name="Yang W."/>
            <person name="Lam T.T.-Y."/>
            <person name="Chang Q."/>
            <person name="Ding S."/>
            <person name="Wang X."/>
            <person name="Zhu J."/>
            <person name="Ruan X."/>
            <person name="Zhao L."/>
            <person name="Wei J."/>
            <person name="Que T."/>
            <person name="Du C."/>
            <person name="Cheng J."/>
            <person name="Dai P."/>
            <person name="Han X."/>
            <person name="Huang E."/>
            <person name="Gao Y."/>
            <person name="Liu J."/>
            <person name="Shao H."/>
            <person name="Ye R."/>
            <person name="Li L."/>
            <person name="Wei W."/>
            <person name="Wang X."/>
            <person name="Wang C."/>
            <person name="Huo Q."/>
            <person name="Li W."/>
            <person name="Guo W."/>
            <person name="Chen H."/>
            <person name="Chen S."/>
            <person name="Zhou L."/>
            <person name="Zhou L."/>
            <person name="Ni X."/>
            <person name="Tian J."/>
            <person name="Zhou Y."/>
            <person name="Sheng Y."/>
            <person name="Liu T."/>
            <person name="Pan Y."/>
            <person name="Xia L."/>
            <person name="Li J."/>
            <person name="Zhao F."/>
            <person name="Cao W."/>
        </authorList>
    </citation>
    <scope>NUCLEOTIDE SEQUENCE</scope>
    <source>
        <strain evidence="2">Rmic-2018</strain>
        <tissue evidence="2">Larvae</tissue>
    </source>
</reference>
<dbReference type="EMBL" id="JABSTU010000001">
    <property type="protein sequence ID" value="KAH8042061.1"/>
    <property type="molecule type" value="Genomic_DNA"/>
</dbReference>
<reference evidence="2" key="1">
    <citation type="journal article" date="2020" name="Cell">
        <title>Large-Scale Comparative Analyses of Tick Genomes Elucidate Their Genetic Diversity and Vector Capacities.</title>
        <authorList>
            <consortium name="Tick Genome and Microbiome Consortium (TIGMIC)"/>
            <person name="Jia N."/>
            <person name="Wang J."/>
            <person name="Shi W."/>
            <person name="Du L."/>
            <person name="Sun Y."/>
            <person name="Zhan W."/>
            <person name="Jiang J.F."/>
            <person name="Wang Q."/>
            <person name="Zhang B."/>
            <person name="Ji P."/>
            <person name="Bell-Sakyi L."/>
            <person name="Cui X.M."/>
            <person name="Yuan T.T."/>
            <person name="Jiang B.G."/>
            <person name="Yang W.F."/>
            <person name="Lam T.T."/>
            <person name="Chang Q.C."/>
            <person name="Ding S.J."/>
            <person name="Wang X.J."/>
            <person name="Zhu J.G."/>
            <person name="Ruan X.D."/>
            <person name="Zhao L."/>
            <person name="Wei J.T."/>
            <person name="Ye R.Z."/>
            <person name="Que T.C."/>
            <person name="Du C.H."/>
            <person name="Zhou Y.H."/>
            <person name="Cheng J.X."/>
            <person name="Dai P.F."/>
            <person name="Guo W.B."/>
            <person name="Han X.H."/>
            <person name="Huang E.J."/>
            <person name="Li L.F."/>
            <person name="Wei W."/>
            <person name="Gao Y.C."/>
            <person name="Liu J.Z."/>
            <person name="Shao H.Z."/>
            <person name="Wang X."/>
            <person name="Wang C.C."/>
            <person name="Yang T.C."/>
            <person name="Huo Q.B."/>
            <person name="Li W."/>
            <person name="Chen H.Y."/>
            <person name="Chen S.E."/>
            <person name="Zhou L.G."/>
            <person name="Ni X.B."/>
            <person name="Tian J.H."/>
            <person name="Sheng Y."/>
            <person name="Liu T."/>
            <person name="Pan Y.S."/>
            <person name="Xia L.Y."/>
            <person name="Li J."/>
            <person name="Zhao F."/>
            <person name="Cao W.C."/>
        </authorList>
    </citation>
    <scope>NUCLEOTIDE SEQUENCE</scope>
    <source>
        <strain evidence="2">Rmic-2018</strain>
    </source>
</reference>